<evidence type="ECO:0000313" key="4">
    <source>
        <dbReference type="EMBL" id="KAK1400761.1"/>
    </source>
</evidence>
<name>A0AAD8JBP4_9APIA</name>
<proteinExistence type="inferred from homology"/>
<keyword evidence="2" id="KW-0805">Transcription regulation</keyword>
<sequence length="137" mass="15729">MGCSLQSLDEFPAFLNFDLDKRIKPRYRFHMWLTENNLCRKEYALTSIISSSEKRFIALIYRMHPAAPKKWLASFYKNPGVNDTCLTLIHVALTFTGQSMGTMMAKLVVAIAWWRGSARCSVLVSIRGVMFRGDKKD</sequence>
<evidence type="ECO:0000256" key="2">
    <source>
        <dbReference type="ARBA" id="ARBA00022472"/>
    </source>
</evidence>
<dbReference type="InterPro" id="IPR003690">
    <property type="entry name" value="MTERF"/>
</dbReference>
<keyword evidence="5" id="KW-1185">Reference proteome</keyword>
<keyword evidence="3" id="KW-0809">Transit peptide</keyword>
<protein>
    <submittedName>
        <fullName evidence="4">Uncharacterized protein</fullName>
    </submittedName>
</protein>
<dbReference type="EMBL" id="JAUIZM010000001">
    <property type="protein sequence ID" value="KAK1400761.1"/>
    <property type="molecule type" value="Genomic_DNA"/>
</dbReference>
<dbReference type="GO" id="GO:0003676">
    <property type="term" value="F:nucleic acid binding"/>
    <property type="evidence" value="ECO:0007669"/>
    <property type="project" value="InterPro"/>
</dbReference>
<evidence type="ECO:0000256" key="3">
    <source>
        <dbReference type="ARBA" id="ARBA00022946"/>
    </source>
</evidence>
<dbReference type="InterPro" id="IPR038538">
    <property type="entry name" value="MTERF_sf"/>
</dbReference>
<keyword evidence="2" id="KW-0804">Transcription</keyword>
<accession>A0AAD8JBP4</accession>
<comment type="similarity">
    <text evidence="1">Belongs to the mTERF family.</text>
</comment>
<keyword evidence="2" id="KW-0806">Transcription termination</keyword>
<dbReference type="Proteomes" id="UP001237642">
    <property type="component" value="Unassembled WGS sequence"/>
</dbReference>
<reference evidence="4" key="1">
    <citation type="submission" date="2023-02" db="EMBL/GenBank/DDBJ databases">
        <title>Genome of toxic invasive species Heracleum sosnowskyi carries increased number of genes despite the absence of recent whole-genome duplications.</title>
        <authorList>
            <person name="Schelkunov M."/>
            <person name="Shtratnikova V."/>
            <person name="Makarenko M."/>
            <person name="Klepikova A."/>
            <person name="Omelchenko D."/>
            <person name="Novikova G."/>
            <person name="Obukhova E."/>
            <person name="Bogdanov V."/>
            <person name="Penin A."/>
            <person name="Logacheva M."/>
        </authorList>
    </citation>
    <scope>NUCLEOTIDE SEQUENCE</scope>
    <source>
        <strain evidence="4">Hsosn_3</strain>
        <tissue evidence="4">Leaf</tissue>
    </source>
</reference>
<dbReference type="GO" id="GO:0006353">
    <property type="term" value="P:DNA-templated transcription termination"/>
    <property type="evidence" value="ECO:0007669"/>
    <property type="project" value="UniProtKB-KW"/>
</dbReference>
<dbReference type="Pfam" id="PF02536">
    <property type="entry name" value="mTERF"/>
    <property type="match status" value="1"/>
</dbReference>
<evidence type="ECO:0000313" key="5">
    <source>
        <dbReference type="Proteomes" id="UP001237642"/>
    </source>
</evidence>
<gene>
    <name evidence="4" type="ORF">POM88_000366</name>
</gene>
<dbReference type="Gene3D" id="1.25.70.10">
    <property type="entry name" value="Transcription termination factor 3, mitochondrial"/>
    <property type="match status" value="1"/>
</dbReference>
<evidence type="ECO:0000256" key="1">
    <source>
        <dbReference type="ARBA" id="ARBA00007692"/>
    </source>
</evidence>
<reference evidence="4" key="2">
    <citation type="submission" date="2023-05" db="EMBL/GenBank/DDBJ databases">
        <authorList>
            <person name="Schelkunov M.I."/>
        </authorList>
    </citation>
    <scope>NUCLEOTIDE SEQUENCE</scope>
    <source>
        <strain evidence="4">Hsosn_3</strain>
        <tissue evidence="4">Leaf</tissue>
    </source>
</reference>
<organism evidence="4 5">
    <name type="scientific">Heracleum sosnowskyi</name>
    <dbReference type="NCBI Taxonomy" id="360622"/>
    <lineage>
        <taxon>Eukaryota</taxon>
        <taxon>Viridiplantae</taxon>
        <taxon>Streptophyta</taxon>
        <taxon>Embryophyta</taxon>
        <taxon>Tracheophyta</taxon>
        <taxon>Spermatophyta</taxon>
        <taxon>Magnoliopsida</taxon>
        <taxon>eudicotyledons</taxon>
        <taxon>Gunneridae</taxon>
        <taxon>Pentapetalae</taxon>
        <taxon>asterids</taxon>
        <taxon>campanulids</taxon>
        <taxon>Apiales</taxon>
        <taxon>Apiaceae</taxon>
        <taxon>Apioideae</taxon>
        <taxon>apioid superclade</taxon>
        <taxon>Tordylieae</taxon>
        <taxon>Tordyliinae</taxon>
        <taxon>Heracleum</taxon>
    </lineage>
</organism>
<dbReference type="AlphaFoldDB" id="A0AAD8JBP4"/>
<comment type="caution">
    <text evidence="4">The sequence shown here is derived from an EMBL/GenBank/DDBJ whole genome shotgun (WGS) entry which is preliminary data.</text>
</comment>